<evidence type="ECO:0008006" key="3">
    <source>
        <dbReference type="Google" id="ProtNLM"/>
    </source>
</evidence>
<dbReference type="Gene3D" id="3.10.450.50">
    <property type="match status" value="1"/>
</dbReference>
<dbReference type="SUPFAM" id="SSF54427">
    <property type="entry name" value="NTF2-like"/>
    <property type="match status" value="1"/>
</dbReference>
<sequence length="145" mass="15929">MDNEGQSTVMKSAELCEKYQDALSKKDFSAIQTLFTSDAVIKAPISGAVTVECFHAYLFCNTKKTMAKFPNVLKSRYKFASITMQFSYTLFIATGDAIGLDGVVAFEVDESVGKFKRMTVIYDASDLRRFMDNAGVAGPITSLSL</sequence>
<dbReference type="EMBL" id="JWJG01000028">
    <property type="protein sequence ID" value="KIF81394.1"/>
    <property type="molecule type" value="Genomic_DNA"/>
</dbReference>
<dbReference type="STRING" id="709839.TSA66_12140"/>
<proteinExistence type="predicted"/>
<dbReference type="AlphaFoldDB" id="A0A0C2BN29"/>
<dbReference type="Proteomes" id="UP000031572">
    <property type="component" value="Unassembled WGS sequence"/>
</dbReference>
<evidence type="ECO:0000313" key="2">
    <source>
        <dbReference type="Proteomes" id="UP000031572"/>
    </source>
</evidence>
<dbReference type="InterPro" id="IPR032710">
    <property type="entry name" value="NTF2-like_dom_sf"/>
</dbReference>
<name>A0A0C2BN29_9BURK</name>
<gene>
    <name evidence="1" type="ORF">TSA66_12140</name>
</gene>
<protein>
    <recommendedName>
        <fullName evidence="3">SnoaL-like domain-containing protein</fullName>
    </recommendedName>
</protein>
<accession>A0A0C2BN29</accession>
<evidence type="ECO:0000313" key="1">
    <source>
        <dbReference type="EMBL" id="KIF81394.1"/>
    </source>
</evidence>
<comment type="caution">
    <text evidence="1">The sequence shown here is derived from an EMBL/GenBank/DDBJ whole genome shotgun (WGS) entry which is preliminary data.</text>
</comment>
<reference evidence="1 2" key="1">
    <citation type="submission" date="2014-12" db="EMBL/GenBank/DDBJ databases">
        <title>Denitrispirillum autotrophicum gen. nov., sp. nov., Denitrifying, Facultatively Autotrophic Bacteria Isolated from Rice Paddy Soil.</title>
        <authorList>
            <person name="Ishii S."/>
            <person name="Ashida N."/>
            <person name="Ohno H."/>
            <person name="Otsuka S."/>
            <person name="Yokota A."/>
            <person name="Senoo K."/>
        </authorList>
    </citation>
    <scope>NUCLEOTIDE SEQUENCE [LARGE SCALE GENOMIC DNA]</scope>
    <source>
        <strain evidence="1 2">TSA66</strain>
    </source>
</reference>
<organism evidence="1 2">
    <name type="scientific">Noviherbaspirillum autotrophicum</name>
    <dbReference type="NCBI Taxonomy" id="709839"/>
    <lineage>
        <taxon>Bacteria</taxon>
        <taxon>Pseudomonadati</taxon>
        <taxon>Pseudomonadota</taxon>
        <taxon>Betaproteobacteria</taxon>
        <taxon>Burkholderiales</taxon>
        <taxon>Oxalobacteraceae</taxon>
        <taxon>Noviherbaspirillum</taxon>
    </lineage>
</organism>
<keyword evidence="2" id="KW-1185">Reference proteome</keyword>